<reference evidence="9" key="1">
    <citation type="submission" date="2023-05" db="EMBL/GenBank/DDBJ databases">
        <authorList>
            <person name="Huff M."/>
        </authorList>
    </citation>
    <scope>NUCLEOTIDE SEQUENCE</scope>
</reference>
<dbReference type="Gene3D" id="1.20.1250.20">
    <property type="entry name" value="MFS general substrate transporter like domains"/>
    <property type="match status" value="1"/>
</dbReference>
<dbReference type="PANTHER" id="PTHR11654">
    <property type="entry name" value="OLIGOPEPTIDE TRANSPORTER-RELATED"/>
    <property type="match status" value="1"/>
</dbReference>
<evidence type="ECO:0000256" key="6">
    <source>
        <dbReference type="ARBA" id="ARBA00044504"/>
    </source>
</evidence>
<dbReference type="InterPro" id="IPR000109">
    <property type="entry name" value="POT_fam"/>
</dbReference>
<dbReference type="SUPFAM" id="SSF103473">
    <property type="entry name" value="MFS general substrate transporter"/>
    <property type="match status" value="1"/>
</dbReference>
<feature type="transmembrane region" description="Helical" evidence="8">
    <location>
        <begin position="305"/>
        <end position="328"/>
    </location>
</feature>
<evidence type="ECO:0000256" key="8">
    <source>
        <dbReference type="SAM" id="Phobius"/>
    </source>
</evidence>
<feature type="compositionally biased region" description="Basic and acidic residues" evidence="7">
    <location>
        <begin position="560"/>
        <end position="576"/>
    </location>
</feature>
<keyword evidence="4 8" id="KW-1133">Transmembrane helix</keyword>
<dbReference type="Proteomes" id="UP000834106">
    <property type="component" value="Chromosome 23"/>
</dbReference>
<evidence type="ECO:0000313" key="10">
    <source>
        <dbReference type="Proteomes" id="UP000834106"/>
    </source>
</evidence>
<comment type="similarity">
    <text evidence="2">Belongs to the major facilitator superfamily. Proton-dependent oligopeptide transporter (POT/PTR) (TC 2.A.17) family.</text>
</comment>
<feature type="transmembrane region" description="Helical" evidence="8">
    <location>
        <begin position="65"/>
        <end position="82"/>
    </location>
</feature>
<feature type="region of interest" description="Disordered" evidence="7">
    <location>
        <begin position="553"/>
        <end position="576"/>
    </location>
</feature>
<accession>A0AAD2AK43</accession>
<feature type="transmembrane region" description="Helical" evidence="8">
    <location>
        <begin position="425"/>
        <end position="444"/>
    </location>
</feature>
<dbReference type="GO" id="GO:0016020">
    <property type="term" value="C:membrane"/>
    <property type="evidence" value="ECO:0007669"/>
    <property type="project" value="UniProtKB-SubCell"/>
</dbReference>
<evidence type="ECO:0000256" key="1">
    <source>
        <dbReference type="ARBA" id="ARBA00004141"/>
    </source>
</evidence>
<comment type="subcellular location">
    <subcellularLocation>
        <location evidence="1">Membrane</location>
        <topology evidence="1">Multi-pass membrane protein</topology>
    </subcellularLocation>
</comment>
<evidence type="ECO:0000256" key="2">
    <source>
        <dbReference type="ARBA" id="ARBA00005982"/>
    </source>
</evidence>
<evidence type="ECO:0000313" key="9">
    <source>
        <dbReference type="EMBL" id="CAI9787140.1"/>
    </source>
</evidence>
<keyword evidence="5 8" id="KW-0472">Membrane</keyword>
<proteinExistence type="inferred from homology"/>
<comment type="similarity">
    <text evidence="6">Belongs to the major facilitator superfamily. Phosphate:H(+) symporter (TC 2.A.1.9) family.</text>
</comment>
<evidence type="ECO:0000256" key="3">
    <source>
        <dbReference type="ARBA" id="ARBA00022692"/>
    </source>
</evidence>
<feature type="transmembrane region" description="Helical" evidence="8">
    <location>
        <begin position="88"/>
        <end position="107"/>
    </location>
</feature>
<dbReference type="Pfam" id="PF00854">
    <property type="entry name" value="PTR2"/>
    <property type="match status" value="1"/>
</dbReference>
<gene>
    <name evidence="9" type="ORF">FPE_LOCUS34570</name>
</gene>
<dbReference type="InterPro" id="IPR036259">
    <property type="entry name" value="MFS_trans_sf"/>
</dbReference>
<dbReference type="EMBL" id="OU503058">
    <property type="protein sequence ID" value="CAI9787140.1"/>
    <property type="molecule type" value="Genomic_DNA"/>
</dbReference>
<feature type="transmembrane region" description="Helical" evidence="8">
    <location>
        <begin position="340"/>
        <end position="360"/>
    </location>
</feature>
<name>A0AAD2AK43_9LAMI</name>
<evidence type="ECO:0000256" key="7">
    <source>
        <dbReference type="SAM" id="MobiDB-lite"/>
    </source>
</evidence>
<keyword evidence="3 8" id="KW-0812">Transmembrane</keyword>
<keyword evidence="10" id="KW-1185">Reference proteome</keyword>
<organism evidence="9 10">
    <name type="scientific">Fraxinus pennsylvanica</name>
    <dbReference type="NCBI Taxonomy" id="56036"/>
    <lineage>
        <taxon>Eukaryota</taxon>
        <taxon>Viridiplantae</taxon>
        <taxon>Streptophyta</taxon>
        <taxon>Embryophyta</taxon>
        <taxon>Tracheophyta</taxon>
        <taxon>Spermatophyta</taxon>
        <taxon>Magnoliopsida</taxon>
        <taxon>eudicotyledons</taxon>
        <taxon>Gunneridae</taxon>
        <taxon>Pentapetalae</taxon>
        <taxon>asterids</taxon>
        <taxon>lamiids</taxon>
        <taxon>Lamiales</taxon>
        <taxon>Oleaceae</taxon>
        <taxon>Oleeae</taxon>
        <taxon>Fraxinus</taxon>
    </lineage>
</organism>
<protein>
    <submittedName>
        <fullName evidence="9">Uncharacterized protein</fullName>
    </submittedName>
</protein>
<dbReference type="AlphaFoldDB" id="A0AAD2AK43"/>
<feature type="transmembrane region" description="Helical" evidence="8">
    <location>
        <begin position="163"/>
        <end position="181"/>
    </location>
</feature>
<dbReference type="GO" id="GO:0022857">
    <property type="term" value="F:transmembrane transporter activity"/>
    <property type="evidence" value="ECO:0007669"/>
    <property type="project" value="InterPro"/>
</dbReference>
<evidence type="ECO:0000256" key="4">
    <source>
        <dbReference type="ARBA" id="ARBA00022989"/>
    </source>
</evidence>
<feature type="transmembrane region" description="Helical" evidence="8">
    <location>
        <begin position="266"/>
        <end position="285"/>
    </location>
</feature>
<sequence length="576" mass="65179">MFIFGLIFVHSFVENALVNILITHLPGVWDLTKSVKAVNLQEGTSAVLQILFAFASDAYLGRFKMVVYSTISYIIGLVLFWNAARHTYAEILTFYLGLVLITLAKAAKGVSLKAFLDDQFMAKDIPATEEDKERQHSRSTVWWRSASILGALAAVYVSISLELLSMISAIAMVVAFLWFLLGAKFYECNRPTGSAISDVLFVIKTAVLKRNLLYATNPEQLFNNYKDVTHIEPRISWLRWLDKAPIVIEEKNRPDKPCSVAQVKEVKFLLGMVPMWMTFLTYSLVDATGSTFFLEQASNINHNFPVTVFNILVTVTSFVIECLCDFLFRKIGSEMHGQLIMQGRIGIGMTFSVICCIFAWKNAVHWLYLVNTYTQFIHTDIFSLTPQFIFLGIMKGLSEGGLQSFFRSQVSESLRNYGPPFGECVIGIGKFLSILFILIFSSWFGQDIDSSRLDNYYAMLTLLSFVNFLIYCLVAYWQGDDQFSPEVDCEPLIEGAQDSIGPLVPRSFSDRTSNNLQYISVSTRITRSLSDKMPNNPPYSSFLRRRMLSFPGPASPRTQNRLDDAHVQEKEELLPV</sequence>
<feature type="transmembrane region" description="Helical" evidence="8">
    <location>
        <begin position="456"/>
        <end position="477"/>
    </location>
</feature>
<evidence type="ECO:0000256" key="5">
    <source>
        <dbReference type="ARBA" id="ARBA00023136"/>
    </source>
</evidence>